<evidence type="ECO:0000256" key="4">
    <source>
        <dbReference type="ARBA" id="ARBA00022741"/>
    </source>
</evidence>
<feature type="domain" description="Disease resistance N-terminal" evidence="7">
    <location>
        <begin position="45"/>
        <end position="84"/>
    </location>
</feature>
<keyword evidence="3" id="KW-0677">Repeat</keyword>
<name>A0A8T0PEF0_PANVG</name>
<dbReference type="Gene3D" id="1.20.5.4130">
    <property type="match status" value="1"/>
</dbReference>
<gene>
    <name evidence="8" type="ORF">PVAP13_8NG307700</name>
</gene>
<keyword evidence="2" id="KW-0433">Leucine-rich repeat</keyword>
<dbReference type="AlphaFoldDB" id="A0A8T0PEF0"/>
<evidence type="ECO:0000256" key="1">
    <source>
        <dbReference type="ARBA" id="ARBA00008894"/>
    </source>
</evidence>
<dbReference type="PANTHER" id="PTHR19338:SF75">
    <property type="entry name" value="OS08G0170100 PROTEIN"/>
    <property type="match status" value="1"/>
</dbReference>
<dbReference type="GO" id="GO:0043531">
    <property type="term" value="F:ADP binding"/>
    <property type="evidence" value="ECO:0007669"/>
    <property type="project" value="InterPro"/>
</dbReference>
<dbReference type="SUPFAM" id="SSF52540">
    <property type="entry name" value="P-loop containing nucleoside triphosphate hydrolases"/>
    <property type="match status" value="1"/>
</dbReference>
<dbReference type="Pfam" id="PF00931">
    <property type="entry name" value="NB-ARC"/>
    <property type="match status" value="1"/>
</dbReference>
<sequence length="253" mass="28419">MELATGALGSLLPKLGQLLQDEYNLQKGAKKNIDVGELPPEQVGELVKIWAHDAWELSYDMEDIVDTFLVRVQGSDPPSRKSSKKFFKKMRDIVTKAKTRHEICQDIKDIKERVKETADLVGIDEAREELITRLTKGDDMSTQQRIVSVVGFGGLGKTTLSKAVYDKLKGKFDCTAFVPVGRNPDLKKVFKDISIDLHMHFNVEILDERQLIDKLREFLENKSPFTPTAVSTTKSPFTPTSITTTKTLIHAVS</sequence>
<evidence type="ECO:0000313" key="8">
    <source>
        <dbReference type="EMBL" id="KAG2559415.1"/>
    </source>
</evidence>
<dbReference type="Pfam" id="PF18052">
    <property type="entry name" value="Rx_N"/>
    <property type="match status" value="1"/>
</dbReference>
<feature type="domain" description="NB-ARC" evidence="6">
    <location>
        <begin position="126"/>
        <end position="222"/>
    </location>
</feature>
<evidence type="ECO:0000256" key="3">
    <source>
        <dbReference type="ARBA" id="ARBA00022737"/>
    </source>
</evidence>
<evidence type="ECO:0000313" key="9">
    <source>
        <dbReference type="Proteomes" id="UP000823388"/>
    </source>
</evidence>
<evidence type="ECO:0000259" key="7">
    <source>
        <dbReference type="Pfam" id="PF18052"/>
    </source>
</evidence>
<evidence type="ECO:0000259" key="6">
    <source>
        <dbReference type="Pfam" id="PF00931"/>
    </source>
</evidence>
<comment type="caution">
    <text evidence="8">The sequence shown here is derived from an EMBL/GenBank/DDBJ whole genome shotgun (WGS) entry which is preliminary data.</text>
</comment>
<keyword evidence="4" id="KW-0547">Nucleotide-binding</keyword>
<evidence type="ECO:0000256" key="2">
    <source>
        <dbReference type="ARBA" id="ARBA00022614"/>
    </source>
</evidence>
<dbReference type="EMBL" id="CM029052">
    <property type="protein sequence ID" value="KAG2559415.1"/>
    <property type="molecule type" value="Genomic_DNA"/>
</dbReference>
<dbReference type="Gene3D" id="3.40.50.300">
    <property type="entry name" value="P-loop containing nucleotide triphosphate hydrolases"/>
    <property type="match status" value="1"/>
</dbReference>
<dbReference type="InterPro" id="IPR027417">
    <property type="entry name" value="P-loop_NTPase"/>
</dbReference>
<protein>
    <submittedName>
        <fullName evidence="8">Uncharacterized protein</fullName>
    </submittedName>
</protein>
<dbReference type="Proteomes" id="UP000823388">
    <property type="component" value="Chromosome 8N"/>
</dbReference>
<dbReference type="GO" id="GO:0006952">
    <property type="term" value="P:defense response"/>
    <property type="evidence" value="ECO:0007669"/>
    <property type="project" value="UniProtKB-KW"/>
</dbReference>
<accession>A0A8T0PEF0</accession>
<organism evidence="8 9">
    <name type="scientific">Panicum virgatum</name>
    <name type="common">Blackwell switchgrass</name>
    <dbReference type="NCBI Taxonomy" id="38727"/>
    <lineage>
        <taxon>Eukaryota</taxon>
        <taxon>Viridiplantae</taxon>
        <taxon>Streptophyta</taxon>
        <taxon>Embryophyta</taxon>
        <taxon>Tracheophyta</taxon>
        <taxon>Spermatophyta</taxon>
        <taxon>Magnoliopsida</taxon>
        <taxon>Liliopsida</taxon>
        <taxon>Poales</taxon>
        <taxon>Poaceae</taxon>
        <taxon>PACMAD clade</taxon>
        <taxon>Panicoideae</taxon>
        <taxon>Panicodae</taxon>
        <taxon>Paniceae</taxon>
        <taxon>Panicinae</taxon>
        <taxon>Panicum</taxon>
        <taxon>Panicum sect. Hiantes</taxon>
    </lineage>
</organism>
<keyword evidence="5" id="KW-0611">Plant defense</keyword>
<dbReference type="InterPro" id="IPR041118">
    <property type="entry name" value="Rx_N"/>
</dbReference>
<comment type="similarity">
    <text evidence="1">Belongs to the disease resistance NB-LRR family.</text>
</comment>
<dbReference type="CDD" id="cd14798">
    <property type="entry name" value="RX-CC_like"/>
    <property type="match status" value="1"/>
</dbReference>
<dbReference type="PANTHER" id="PTHR19338">
    <property type="entry name" value="TRANSLOCASE OF INNER MITOCHONDRIAL MEMBRANE 13 HOMOLOG"/>
    <property type="match status" value="1"/>
</dbReference>
<proteinExistence type="inferred from homology"/>
<reference evidence="8" key="1">
    <citation type="submission" date="2020-05" db="EMBL/GenBank/DDBJ databases">
        <title>WGS assembly of Panicum virgatum.</title>
        <authorList>
            <person name="Lovell J.T."/>
            <person name="Jenkins J."/>
            <person name="Shu S."/>
            <person name="Juenger T.E."/>
            <person name="Schmutz J."/>
        </authorList>
    </citation>
    <scope>NUCLEOTIDE SEQUENCE</scope>
    <source>
        <strain evidence="8">AP13</strain>
    </source>
</reference>
<evidence type="ECO:0000256" key="5">
    <source>
        <dbReference type="ARBA" id="ARBA00022821"/>
    </source>
</evidence>
<dbReference type="InterPro" id="IPR038005">
    <property type="entry name" value="RX-like_CC"/>
</dbReference>
<dbReference type="InterPro" id="IPR002182">
    <property type="entry name" value="NB-ARC"/>
</dbReference>
<keyword evidence="9" id="KW-1185">Reference proteome</keyword>